<gene>
    <name evidence="2" type="ORF">B0A49_08174</name>
</gene>
<dbReference type="AlphaFoldDB" id="A0A4U0WGQ7"/>
<evidence type="ECO:0000313" key="2">
    <source>
        <dbReference type="EMBL" id="TKA61533.1"/>
    </source>
</evidence>
<accession>A0A4U0WGQ7</accession>
<keyword evidence="3" id="KW-1185">Reference proteome</keyword>
<feature type="compositionally biased region" description="Basic and acidic residues" evidence="1">
    <location>
        <begin position="53"/>
        <end position="64"/>
    </location>
</feature>
<name>A0A4U0WGQ7_9PEZI</name>
<organism evidence="2 3">
    <name type="scientific">Cryomyces minteri</name>
    <dbReference type="NCBI Taxonomy" id="331657"/>
    <lineage>
        <taxon>Eukaryota</taxon>
        <taxon>Fungi</taxon>
        <taxon>Dikarya</taxon>
        <taxon>Ascomycota</taxon>
        <taxon>Pezizomycotina</taxon>
        <taxon>Dothideomycetes</taxon>
        <taxon>Dothideomycetes incertae sedis</taxon>
        <taxon>Cryomyces</taxon>
    </lineage>
</organism>
<feature type="region of interest" description="Disordered" evidence="1">
    <location>
        <begin position="1"/>
        <end position="26"/>
    </location>
</feature>
<proteinExistence type="predicted"/>
<comment type="caution">
    <text evidence="2">The sequence shown here is derived from an EMBL/GenBank/DDBJ whole genome shotgun (WGS) entry which is preliminary data.</text>
</comment>
<reference evidence="2 3" key="1">
    <citation type="submission" date="2017-03" db="EMBL/GenBank/DDBJ databases">
        <title>Genomes of endolithic fungi from Antarctica.</title>
        <authorList>
            <person name="Coleine C."/>
            <person name="Masonjones S."/>
            <person name="Stajich J.E."/>
        </authorList>
    </citation>
    <scope>NUCLEOTIDE SEQUENCE [LARGE SCALE GENOMIC DNA]</scope>
    <source>
        <strain evidence="2 3">CCFEE 5187</strain>
    </source>
</reference>
<protein>
    <submittedName>
        <fullName evidence="2">Uncharacterized protein</fullName>
    </submittedName>
</protein>
<evidence type="ECO:0000256" key="1">
    <source>
        <dbReference type="SAM" id="MobiDB-lite"/>
    </source>
</evidence>
<feature type="region of interest" description="Disordered" evidence="1">
    <location>
        <begin position="43"/>
        <end position="64"/>
    </location>
</feature>
<dbReference type="EMBL" id="NAJN01001724">
    <property type="protein sequence ID" value="TKA61533.1"/>
    <property type="molecule type" value="Genomic_DNA"/>
</dbReference>
<feature type="non-terminal residue" evidence="2">
    <location>
        <position position="1"/>
    </location>
</feature>
<dbReference type="Proteomes" id="UP000308768">
    <property type="component" value="Unassembled WGS sequence"/>
</dbReference>
<sequence>FPGTVDETSRTGNPPPDWPTNAAAQRQHKDIQVVLNETGPWSEMSNVAGIKGESGEERGKPPEQEREAYWVLQPRFLEAVLTSDNTQDILDKTFGTDPVPEWGRPAFSIRLRPRESRPDVASISGGCA</sequence>
<evidence type="ECO:0000313" key="3">
    <source>
        <dbReference type="Proteomes" id="UP000308768"/>
    </source>
</evidence>